<accession>A0A8G2CIH1</accession>
<comment type="caution">
    <text evidence="4">The sequence shown here is derived from an EMBL/GenBank/DDBJ whole genome shotgun (WGS) entry which is preliminary data.</text>
</comment>
<dbReference type="CDD" id="cd01949">
    <property type="entry name" value="GGDEF"/>
    <property type="match status" value="1"/>
</dbReference>
<dbReference type="Pfam" id="PF13185">
    <property type="entry name" value="GAF_2"/>
    <property type="match status" value="2"/>
</dbReference>
<dbReference type="InterPro" id="IPR043128">
    <property type="entry name" value="Rev_trsase/Diguanyl_cyclase"/>
</dbReference>
<gene>
    <name evidence="4" type="ORF">SAMN05421828_10368</name>
</gene>
<evidence type="ECO:0000256" key="1">
    <source>
        <dbReference type="SAM" id="MobiDB-lite"/>
    </source>
</evidence>
<name>A0A8G2CIH1_ACIRU</name>
<dbReference type="PROSITE" id="PS50887">
    <property type="entry name" value="GGDEF"/>
    <property type="match status" value="1"/>
</dbReference>
<reference evidence="4 5" key="1">
    <citation type="submission" date="2017-01" db="EMBL/GenBank/DDBJ databases">
        <authorList>
            <person name="Varghese N."/>
            <person name="Submissions S."/>
        </authorList>
    </citation>
    <scope>NUCLEOTIDE SEQUENCE [LARGE SCALE GENOMIC DNA]</scope>
    <source>
        <strain evidence="4 5">ATCC 35905</strain>
    </source>
</reference>
<dbReference type="PROSITE" id="PS50883">
    <property type="entry name" value="EAL"/>
    <property type="match status" value="1"/>
</dbReference>
<dbReference type="EMBL" id="FTNE01000003">
    <property type="protein sequence ID" value="SIQ28164.1"/>
    <property type="molecule type" value="Genomic_DNA"/>
</dbReference>
<feature type="domain" description="GGDEF" evidence="3">
    <location>
        <begin position="408"/>
        <end position="544"/>
    </location>
</feature>
<evidence type="ECO:0000259" key="3">
    <source>
        <dbReference type="PROSITE" id="PS50887"/>
    </source>
</evidence>
<dbReference type="InterPro" id="IPR029016">
    <property type="entry name" value="GAF-like_dom_sf"/>
</dbReference>
<dbReference type="SUPFAM" id="SSF141868">
    <property type="entry name" value="EAL domain-like"/>
    <property type="match status" value="1"/>
</dbReference>
<feature type="region of interest" description="Disordered" evidence="1">
    <location>
        <begin position="904"/>
        <end position="924"/>
    </location>
</feature>
<dbReference type="SMART" id="SM00052">
    <property type="entry name" value="EAL"/>
    <property type="match status" value="1"/>
</dbReference>
<keyword evidence="5" id="KW-1185">Reference proteome</keyword>
<dbReference type="Proteomes" id="UP000186308">
    <property type="component" value="Unassembled WGS sequence"/>
</dbReference>
<dbReference type="InterPro" id="IPR050706">
    <property type="entry name" value="Cyclic-di-GMP_PDE-like"/>
</dbReference>
<feature type="domain" description="EAL" evidence="2">
    <location>
        <begin position="549"/>
        <end position="800"/>
    </location>
</feature>
<dbReference type="InterPro" id="IPR003018">
    <property type="entry name" value="GAF"/>
</dbReference>
<evidence type="ECO:0000259" key="2">
    <source>
        <dbReference type="PROSITE" id="PS50883"/>
    </source>
</evidence>
<dbReference type="RefSeq" id="WP_139333957.1">
    <property type="nucleotide sequence ID" value="NZ_FTNE01000003.1"/>
</dbReference>
<proteinExistence type="predicted"/>
<evidence type="ECO:0000313" key="4">
    <source>
        <dbReference type="EMBL" id="SIQ28164.1"/>
    </source>
</evidence>
<dbReference type="AlphaFoldDB" id="A0A8G2CIH1"/>
<dbReference type="Pfam" id="PF00990">
    <property type="entry name" value="GGDEF"/>
    <property type="match status" value="1"/>
</dbReference>
<dbReference type="Gene3D" id="3.30.70.270">
    <property type="match status" value="1"/>
</dbReference>
<dbReference type="InterPro" id="IPR001633">
    <property type="entry name" value="EAL_dom"/>
</dbReference>
<dbReference type="SUPFAM" id="SSF55781">
    <property type="entry name" value="GAF domain-like"/>
    <property type="match status" value="2"/>
</dbReference>
<dbReference type="InterPro" id="IPR029787">
    <property type="entry name" value="Nucleotide_cyclase"/>
</dbReference>
<dbReference type="Gene3D" id="3.30.450.40">
    <property type="match status" value="2"/>
</dbReference>
<dbReference type="OrthoDB" id="9814202at2"/>
<dbReference type="NCBIfam" id="TIGR00254">
    <property type="entry name" value="GGDEF"/>
    <property type="match status" value="1"/>
</dbReference>
<dbReference type="CDD" id="cd01948">
    <property type="entry name" value="EAL"/>
    <property type="match status" value="1"/>
</dbReference>
<dbReference type="InterPro" id="IPR000160">
    <property type="entry name" value="GGDEF_dom"/>
</dbReference>
<evidence type="ECO:0000313" key="5">
    <source>
        <dbReference type="Proteomes" id="UP000186308"/>
    </source>
</evidence>
<sequence length="924" mass="100638">MTRKPRDPVAIIPGTALAGTSELPWRSLPGLDQLLVAPLDPIGFMEILLDMLMTIPGIDAAWIGHPNDDGRLVPEVVRGLHSGVISDPAQMIDLYDGPRSLGPAGRAWHSGRAELSADVVADGGLAPWRQDWLRLGLRVGASIPLTGVKGVHRLLNLYSGEPEFFLLNWPVAVLTEFGRVIGTAIENRLNQRALLRANRLLDTLLVGVETLLDPASEASVLRDICKRLSETDLFSCAAIGQVDQDGVFGYAIAHGKAAEDVRGLRQPLDQHESQQLLGVLAWKTGVLQTVDDYASLARLQQWREFALRGGWQSAAAAPIRRAGALFAVLFLVSEDNAVIDGDTRRLISQLANNIGRALDEVDLKAALRAEREQQSVIARHDKLTNLPNRRAFEETLPVSLAHAGRHGMVLGLGMLDLDNFKPINDRYGHAAGDTVLRTLARRLRGALRDVDFVARLGGDEFALIIEDLNSIERLGGFCDRLAAIVRQPIELDHGELVVVEASLGFTFYPTDPEPPEMLIRHADIALYASKAAKTTRTRFWMTYQEFIGAAPAQSHYRALLQSQSVEVHFQPIITVSTGAVTAIEALARLRDGEQLLAPAAFLPDLNAEDREILFDTVLRQGIAALRHLAPIAPELLLSVNVDAEVLTRGAVLPMIEAALAGSGIAPGRLIIELLESHEFSDHGVAQERLDGLRRLGIAIAIDDLGIEFSTVQRVQKLKVDHLKLDRAFLANVMSNPNNLVSLASNITMAASLGLSLCIEGVETTDMLDALRILRAPLAQGFAIARPMPLAPLTQFLARDVTHKVGDQPRSLLGAYATHIRWVRVFLFAPDEPAVWHHLRRASTLSLTKFLHRNGLDQTPLGEAYAALMALTDQPELDITAVATASDLVRTRLCEAIMAQGSSAAAPPTLQSDRARQRSVARGLV</sequence>
<dbReference type="InterPro" id="IPR035919">
    <property type="entry name" value="EAL_sf"/>
</dbReference>
<protein>
    <submittedName>
        <fullName evidence="4">Diguanylate cyclase (GGDEF) domain-containing protein</fullName>
    </submittedName>
</protein>
<dbReference type="GO" id="GO:0071111">
    <property type="term" value="F:cyclic-guanylate-specific phosphodiesterase activity"/>
    <property type="evidence" value="ECO:0007669"/>
    <property type="project" value="InterPro"/>
</dbReference>
<organism evidence="4 5">
    <name type="scientific">Acidiphilium rubrum</name>
    <dbReference type="NCBI Taxonomy" id="526"/>
    <lineage>
        <taxon>Bacteria</taxon>
        <taxon>Pseudomonadati</taxon>
        <taxon>Pseudomonadota</taxon>
        <taxon>Alphaproteobacteria</taxon>
        <taxon>Acetobacterales</taxon>
        <taxon>Acidocellaceae</taxon>
        <taxon>Acidiphilium</taxon>
    </lineage>
</organism>
<dbReference type="Pfam" id="PF00563">
    <property type="entry name" value="EAL"/>
    <property type="match status" value="1"/>
</dbReference>
<dbReference type="Gene3D" id="3.20.20.450">
    <property type="entry name" value="EAL domain"/>
    <property type="match status" value="1"/>
</dbReference>
<dbReference type="SMART" id="SM00267">
    <property type="entry name" value="GGDEF"/>
    <property type="match status" value="1"/>
</dbReference>
<dbReference type="PANTHER" id="PTHR33121">
    <property type="entry name" value="CYCLIC DI-GMP PHOSPHODIESTERASE PDEF"/>
    <property type="match status" value="1"/>
</dbReference>
<dbReference type="SUPFAM" id="SSF55073">
    <property type="entry name" value="Nucleotide cyclase"/>
    <property type="match status" value="1"/>
</dbReference>
<dbReference type="PANTHER" id="PTHR33121:SF79">
    <property type="entry name" value="CYCLIC DI-GMP PHOSPHODIESTERASE PDED-RELATED"/>
    <property type="match status" value="1"/>
</dbReference>